<feature type="domain" description="P2X purinoreceptor 7 intracellular" evidence="2">
    <location>
        <begin position="71"/>
        <end position="233"/>
    </location>
</feature>
<comment type="caution">
    <text evidence="3">The sequence shown here is derived from an EMBL/GenBank/DDBJ whole genome shotgun (WGS) entry which is preliminary data.</text>
</comment>
<evidence type="ECO:0000313" key="4">
    <source>
        <dbReference type="Proteomes" id="UP001159405"/>
    </source>
</evidence>
<dbReference type="PANTHER" id="PTHR36981:SF1">
    <property type="entry name" value="P2X PURINORECEPTOR 7 INTRACELLULAR DOMAIN-CONTAINING PROTEIN"/>
    <property type="match status" value="1"/>
</dbReference>
<dbReference type="PANTHER" id="PTHR36981">
    <property type="entry name" value="ZGC:195170"/>
    <property type="match status" value="1"/>
</dbReference>
<gene>
    <name evidence="3" type="ORF">PLOB_00006338</name>
</gene>
<feature type="region of interest" description="Disordered" evidence="1">
    <location>
        <begin position="33"/>
        <end position="60"/>
    </location>
</feature>
<dbReference type="InterPro" id="IPR046815">
    <property type="entry name" value="P2RX7_C"/>
</dbReference>
<name>A0ABN8QHW6_9CNID</name>
<dbReference type="Proteomes" id="UP001159405">
    <property type="component" value="Unassembled WGS sequence"/>
</dbReference>
<keyword evidence="4" id="KW-1185">Reference proteome</keyword>
<reference evidence="3 4" key="1">
    <citation type="submission" date="2022-05" db="EMBL/GenBank/DDBJ databases">
        <authorList>
            <consortium name="Genoscope - CEA"/>
            <person name="William W."/>
        </authorList>
    </citation>
    <scope>NUCLEOTIDE SEQUENCE [LARGE SCALE GENOMIC DNA]</scope>
</reference>
<feature type="region of interest" description="Disordered" evidence="1">
    <location>
        <begin position="1"/>
        <end position="21"/>
    </location>
</feature>
<organism evidence="3 4">
    <name type="scientific">Porites lobata</name>
    <dbReference type="NCBI Taxonomy" id="104759"/>
    <lineage>
        <taxon>Eukaryota</taxon>
        <taxon>Metazoa</taxon>
        <taxon>Cnidaria</taxon>
        <taxon>Anthozoa</taxon>
        <taxon>Hexacorallia</taxon>
        <taxon>Scleractinia</taxon>
        <taxon>Fungiina</taxon>
        <taxon>Poritidae</taxon>
        <taxon>Porites</taxon>
    </lineage>
</organism>
<dbReference type="EMBL" id="CALNXK010000129">
    <property type="protein sequence ID" value="CAH3164503.1"/>
    <property type="molecule type" value="Genomic_DNA"/>
</dbReference>
<protein>
    <recommendedName>
        <fullName evidence="2">P2X purinoreceptor 7 intracellular domain-containing protein</fullName>
    </recommendedName>
</protein>
<evidence type="ECO:0000313" key="3">
    <source>
        <dbReference type="EMBL" id="CAH3164503.1"/>
    </source>
</evidence>
<accession>A0ABN8QHW6</accession>
<evidence type="ECO:0000256" key="1">
    <source>
        <dbReference type="SAM" id="MobiDB-lite"/>
    </source>
</evidence>
<dbReference type="Pfam" id="PF20478">
    <property type="entry name" value="P2RX7_C"/>
    <property type="match status" value="1"/>
</dbReference>
<proteinExistence type="predicted"/>
<sequence>MSSSEEISDTSGEEYLSDDSECLDFEEIEREERVNQELLSESSTADKETDSELQAYMDEPLADEEWIKNYRQQQREKKKQEELLKKRLADKTRTGEWCQCGNCSQELLKNISECYCCQELDGCVEAMASDLVLEALPEGQKISCITDHPGFKTVVLDKWSLRMAVSRFKGAIPFNTKEKKTYKQTGSGEKLMRAVAYRQFSRLVYGFLGKKRVPLPACAYTIIRRTYPLQDNEELTGFDLDD</sequence>
<evidence type="ECO:0000259" key="2">
    <source>
        <dbReference type="Pfam" id="PF20478"/>
    </source>
</evidence>